<dbReference type="Proteomes" id="UP000574761">
    <property type="component" value="Unassembled WGS sequence"/>
</dbReference>
<organism evidence="2 3">
    <name type="scientific">Mycoplana azooxidifex</name>
    <dbReference type="NCBI Taxonomy" id="1636188"/>
    <lineage>
        <taxon>Bacteria</taxon>
        <taxon>Pseudomonadati</taxon>
        <taxon>Pseudomonadota</taxon>
        <taxon>Alphaproteobacteria</taxon>
        <taxon>Hyphomicrobiales</taxon>
        <taxon>Rhizobiaceae</taxon>
        <taxon>Mycoplana</taxon>
    </lineage>
</organism>
<sequence>MRGLLRVPFFADELLLSFLARTAAANGRLELRHFCSDLGLDFRGIVRGESAATAAIASALEYPTDLFEKRRLALLGSRCVRFGGETFFAGIMSYGAVHYCPECIAEDDSDQGRLPGTRRYMRTVWSLHSAEICTRHSRRLVTVRETAWSARSLEAYVPLDQSFSYVRPSASPERIAPNTFDIFVSERLSGYARHGPVLDALSLSACIELSPHVGMASIFGRSYSHRKPDFETLRRARMRGHDVLREGESGIQDLLDKIAPAFNADSRNCAELYGGVFDCLGRRPSAYKPVRAILAAHAMVRYPRLSPGAFPGCTEALVPIETISKVAGVSLRTTCTYLRQHGLIGSRVAAHGKELVDAEIAHSAMLALRNTVDGPEACALLGCSPGELRSLVVSGFLIPLVGSARSPSPSKNDLYLRTHLEILRVQLISLAGPGKTISTSLRTAVRDAGCEVGDALTAILGGRIPIFEFDCSKPLLGGLRVETSMLVGALGLEGLLGGRKAREFLQIDQSSLKKIVSLGIVSASIDNQGNPANFHRNELASFARRYVALRSLARANRIASREMRAILLQANITPAFPPSQVNGMIFHRPEIHRRFSKLELKSADIPTGIGDNIQPALWIERRRRVSLDTGTRRPCEWKRGMVASFPEDIHIAAIVPVRHNDTELTYLPLASNDGIYLLILMIIKSPIGILLRKNITDFQF</sequence>
<protein>
    <recommendedName>
        <fullName evidence="1">TniQ domain-containing protein</fullName>
    </recommendedName>
</protein>
<dbReference type="InterPro" id="IPR009492">
    <property type="entry name" value="TniQ"/>
</dbReference>
<dbReference type="RefSeq" id="WP_183807813.1">
    <property type="nucleotide sequence ID" value="NZ_JACIEE010000012.1"/>
</dbReference>
<name>A0A7W6GN38_9HYPH</name>
<keyword evidence="3" id="KW-1185">Reference proteome</keyword>
<comment type="caution">
    <text evidence="2">The sequence shown here is derived from an EMBL/GenBank/DDBJ whole genome shotgun (WGS) entry which is preliminary data.</text>
</comment>
<dbReference type="EMBL" id="JACIEE010000012">
    <property type="protein sequence ID" value="MBB3979579.1"/>
    <property type="molecule type" value="Genomic_DNA"/>
</dbReference>
<evidence type="ECO:0000313" key="3">
    <source>
        <dbReference type="Proteomes" id="UP000574761"/>
    </source>
</evidence>
<feature type="domain" description="TniQ" evidence="1">
    <location>
        <begin position="5"/>
        <end position="140"/>
    </location>
</feature>
<reference evidence="2 3" key="1">
    <citation type="submission" date="2020-08" db="EMBL/GenBank/DDBJ databases">
        <title>Genomic Encyclopedia of Type Strains, Phase IV (KMG-IV): sequencing the most valuable type-strain genomes for metagenomic binning, comparative biology and taxonomic classification.</title>
        <authorList>
            <person name="Goeker M."/>
        </authorList>
    </citation>
    <scope>NUCLEOTIDE SEQUENCE [LARGE SCALE GENOMIC DNA]</scope>
    <source>
        <strain evidence="2 3">DSM 100211</strain>
    </source>
</reference>
<evidence type="ECO:0000259" key="1">
    <source>
        <dbReference type="Pfam" id="PF06527"/>
    </source>
</evidence>
<dbReference type="AlphaFoldDB" id="A0A7W6GN38"/>
<proteinExistence type="predicted"/>
<accession>A0A7W6GN38</accession>
<dbReference type="Pfam" id="PF06527">
    <property type="entry name" value="TniQ"/>
    <property type="match status" value="1"/>
</dbReference>
<gene>
    <name evidence="2" type="ORF">GGQ64_004823</name>
</gene>
<evidence type="ECO:0000313" key="2">
    <source>
        <dbReference type="EMBL" id="MBB3979579.1"/>
    </source>
</evidence>